<accession>A0A2I1HRK1</accession>
<feature type="compositionally biased region" description="Polar residues" evidence="1">
    <location>
        <begin position="88"/>
        <end position="104"/>
    </location>
</feature>
<feature type="region of interest" description="Disordered" evidence="1">
    <location>
        <begin position="56"/>
        <end position="124"/>
    </location>
</feature>
<name>A0A2I1HRK1_9GLOM</name>
<dbReference type="EMBL" id="LLXI01005434">
    <property type="protein sequence ID" value="PKY61496.1"/>
    <property type="molecule type" value="Genomic_DNA"/>
</dbReference>
<keyword evidence="3" id="KW-1185">Reference proteome</keyword>
<comment type="caution">
    <text evidence="2">The sequence shown here is derived from an EMBL/GenBank/DDBJ whole genome shotgun (WGS) entry which is preliminary data.</text>
</comment>
<feature type="compositionally biased region" description="Basic and acidic residues" evidence="1">
    <location>
        <begin position="72"/>
        <end position="87"/>
    </location>
</feature>
<dbReference type="Proteomes" id="UP000234323">
    <property type="component" value="Unassembled WGS sequence"/>
</dbReference>
<sequence length="168" mass="19197">MVNNKEYQKWREEVITQLKLIQAEVAKSDKDIKNMMLEFNNTSNEIRAEICNLKNNPSKETVQEPSAKKAKKSGDDKTNDYNKRTLVSDESSSSDNRKTTQGKSNVERPLTPIQKEANKKLDEANKKISELAKNQSSIHGMLSNLINNFYGSSNSGEYDELEEEEENY</sequence>
<proteinExistence type="predicted"/>
<organism evidence="2 3">
    <name type="scientific">Rhizophagus irregularis</name>
    <dbReference type="NCBI Taxonomy" id="588596"/>
    <lineage>
        <taxon>Eukaryota</taxon>
        <taxon>Fungi</taxon>
        <taxon>Fungi incertae sedis</taxon>
        <taxon>Mucoromycota</taxon>
        <taxon>Glomeromycotina</taxon>
        <taxon>Glomeromycetes</taxon>
        <taxon>Glomerales</taxon>
        <taxon>Glomeraceae</taxon>
        <taxon>Rhizophagus</taxon>
    </lineage>
</organism>
<evidence type="ECO:0000313" key="2">
    <source>
        <dbReference type="EMBL" id="PKY61496.1"/>
    </source>
</evidence>
<reference evidence="2 3" key="1">
    <citation type="submission" date="2015-10" db="EMBL/GenBank/DDBJ databases">
        <title>Genome analyses suggest a sexual origin of heterokaryosis in a supposedly ancient asexual fungus.</title>
        <authorList>
            <person name="Ropars J."/>
            <person name="Sedzielewska K."/>
            <person name="Noel J."/>
            <person name="Charron P."/>
            <person name="Farinelli L."/>
            <person name="Marton T."/>
            <person name="Kruger M."/>
            <person name="Pelin A."/>
            <person name="Brachmann A."/>
            <person name="Corradi N."/>
        </authorList>
    </citation>
    <scope>NUCLEOTIDE SEQUENCE [LARGE SCALE GENOMIC DNA]</scope>
    <source>
        <strain evidence="2 3">A4</strain>
    </source>
</reference>
<dbReference type="AlphaFoldDB" id="A0A2I1HRK1"/>
<gene>
    <name evidence="2" type="ORF">RhiirA4_522518</name>
</gene>
<evidence type="ECO:0000313" key="3">
    <source>
        <dbReference type="Proteomes" id="UP000234323"/>
    </source>
</evidence>
<protein>
    <submittedName>
        <fullName evidence="2">Uncharacterized protein</fullName>
    </submittedName>
</protein>
<evidence type="ECO:0000256" key="1">
    <source>
        <dbReference type="SAM" id="MobiDB-lite"/>
    </source>
</evidence>